<feature type="compositionally biased region" description="Acidic residues" evidence="1">
    <location>
        <begin position="357"/>
        <end position="370"/>
    </location>
</feature>
<feature type="compositionally biased region" description="Basic and acidic residues" evidence="1">
    <location>
        <begin position="170"/>
        <end position="219"/>
    </location>
</feature>
<feature type="region of interest" description="Disordered" evidence="1">
    <location>
        <begin position="336"/>
        <end position="378"/>
    </location>
</feature>
<name>A0A5M6BNX3_9TREE</name>
<feature type="compositionally biased region" description="Basic and acidic residues" evidence="1">
    <location>
        <begin position="19"/>
        <end position="31"/>
    </location>
</feature>
<dbReference type="AlphaFoldDB" id="A0A5M6BNX3"/>
<sequence>MQATHPAPPASTDQDMEGFVERPDTPLKRVPDPPLPNSPFAQDYPPALSIVYPSQPAPGTANPSSAFLFNDKVKYPYFPFKHQAPTKPSRPFRRREHTVTPFSDLSQNDTSTSHSPNLSPSSHAALSFSQIASAPIVSPGSMMKIHTSAMLRSEYRAESPFDISDEEAENERVKRQRAERERAERQRAERQRAERQRAERERPEGQRAERERAEKERKRKEEMAKHLVKELQNGVDWGADDVVAGWTQDIIVGSRKLTQFVNTHRIVRSRATDTTNIAIDESEVNPEDFWEEAWKEESPVVISEWEEGNGREMTLSPVLDEADILGQRGQYTTIAEDDDWADDSPIELGKKWKGEEGDWQEDSMYEDEWREDSPIRIG</sequence>
<evidence type="ECO:0000313" key="2">
    <source>
        <dbReference type="EMBL" id="WWD15679.1"/>
    </source>
</evidence>
<gene>
    <name evidence="2" type="ORF">CI109_100101</name>
</gene>
<feature type="region of interest" description="Disordered" evidence="1">
    <location>
        <begin position="80"/>
        <end position="123"/>
    </location>
</feature>
<reference evidence="2" key="1">
    <citation type="submission" date="2017-08" db="EMBL/GenBank/DDBJ databases">
        <authorList>
            <person name="Cuomo C."/>
            <person name="Billmyre B."/>
            <person name="Heitman J."/>
        </authorList>
    </citation>
    <scope>NUCLEOTIDE SEQUENCE</scope>
    <source>
        <strain evidence="2">CBS 12478</strain>
    </source>
</reference>
<accession>A0A5M6BNX3</accession>
<dbReference type="Proteomes" id="UP000322225">
    <property type="component" value="Chromosome 1"/>
</dbReference>
<feature type="compositionally biased region" description="Acidic residues" evidence="1">
    <location>
        <begin position="336"/>
        <end position="345"/>
    </location>
</feature>
<dbReference type="EMBL" id="CP144051">
    <property type="protein sequence ID" value="WWD15679.1"/>
    <property type="molecule type" value="Genomic_DNA"/>
</dbReference>
<evidence type="ECO:0000256" key="1">
    <source>
        <dbReference type="SAM" id="MobiDB-lite"/>
    </source>
</evidence>
<feature type="compositionally biased region" description="Low complexity" evidence="1">
    <location>
        <begin position="110"/>
        <end position="123"/>
    </location>
</feature>
<evidence type="ECO:0000313" key="3">
    <source>
        <dbReference type="Proteomes" id="UP000322225"/>
    </source>
</evidence>
<dbReference type="GeneID" id="43592533"/>
<keyword evidence="3" id="KW-1185">Reference proteome</keyword>
<protein>
    <submittedName>
        <fullName evidence="2">Uncharacterized protein</fullName>
    </submittedName>
</protein>
<feature type="region of interest" description="Disordered" evidence="1">
    <location>
        <begin position="162"/>
        <end position="219"/>
    </location>
</feature>
<dbReference type="KEGG" id="ksn:43592533"/>
<organism evidence="2 3">
    <name type="scientific">Kwoniella shandongensis</name>
    <dbReference type="NCBI Taxonomy" id="1734106"/>
    <lineage>
        <taxon>Eukaryota</taxon>
        <taxon>Fungi</taxon>
        <taxon>Dikarya</taxon>
        <taxon>Basidiomycota</taxon>
        <taxon>Agaricomycotina</taxon>
        <taxon>Tremellomycetes</taxon>
        <taxon>Tremellales</taxon>
        <taxon>Cryptococcaceae</taxon>
        <taxon>Kwoniella</taxon>
    </lineage>
</organism>
<feature type="region of interest" description="Disordered" evidence="1">
    <location>
        <begin position="1"/>
        <end position="64"/>
    </location>
</feature>
<proteinExistence type="predicted"/>
<dbReference type="RefSeq" id="XP_031857335.1">
    <property type="nucleotide sequence ID" value="XM_032008361.1"/>
</dbReference>
<feature type="compositionally biased region" description="Polar residues" evidence="1">
    <location>
        <begin position="100"/>
        <end position="109"/>
    </location>
</feature>
<reference evidence="2" key="2">
    <citation type="submission" date="2024-01" db="EMBL/GenBank/DDBJ databases">
        <title>Comparative genomics of Cryptococcus and Kwoniella reveals pathogenesis evolution and contrasting modes of karyotype evolution via chromosome fusion or intercentromeric recombination.</title>
        <authorList>
            <person name="Coelho M.A."/>
            <person name="David-Palma M."/>
            <person name="Shea T."/>
            <person name="Bowers K."/>
            <person name="McGinley-Smith S."/>
            <person name="Mohammad A.W."/>
            <person name="Gnirke A."/>
            <person name="Yurkov A.M."/>
            <person name="Nowrousian M."/>
            <person name="Sun S."/>
            <person name="Cuomo C.A."/>
            <person name="Heitman J."/>
        </authorList>
    </citation>
    <scope>NUCLEOTIDE SEQUENCE</scope>
    <source>
        <strain evidence="2">CBS 12478</strain>
    </source>
</reference>